<organism evidence="7 8">
    <name type="scientific">Marinomonas hwangdonensis</name>
    <dbReference type="NCBI Taxonomy" id="1053647"/>
    <lineage>
        <taxon>Bacteria</taxon>
        <taxon>Pseudomonadati</taxon>
        <taxon>Pseudomonadota</taxon>
        <taxon>Gammaproteobacteria</taxon>
        <taxon>Oceanospirillales</taxon>
        <taxon>Oceanospirillaceae</taxon>
        <taxon>Marinomonas</taxon>
    </lineage>
</organism>
<sequence>MKIWLLTHSEELKKASGTGTIVKKVLGEQCEVIVWQRKAPHASILNLSPADTILVYQHSNDCPTVTTETLHTINNAIILDGTWQQAQKMYNRSPYLSQFAHYEVTHLKSAYKKRRNQIENGLCTAEMVIHLLNKTDNPVSSTLLHEFHVFNQ</sequence>
<dbReference type="SMART" id="SM01144">
    <property type="entry name" value="DTW"/>
    <property type="match status" value="1"/>
</dbReference>
<dbReference type="GO" id="GO:0016432">
    <property type="term" value="F:tRNA-uridine aminocarboxypropyltransferase activity"/>
    <property type="evidence" value="ECO:0007669"/>
    <property type="project" value="UniProtKB-EC"/>
</dbReference>
<feature type="domain" description="DTW" evidence="6">
    <location>
        <begin position="1"/>
        <end position="152"/>
    </location>
</feature>
<dbReference type="EC" id="2.5.1.25" evidence="1"/>
<keyword evidence="8" id="KW-1185">Reference proteome</keyword>
<protein>
    <recommendedName>
        <fullName evidence="1">tRNA-uridine aminocarboxypropyltransferase</fullName>
        <ecNumber evidence="1">2.5.1.25</ecNumber>
    </recommendedName>
</protein>
<dbReference type="GO" id="GO:0008033">
    <property type="term" value="P:tRNA processing"/>
    <property type="evidence" value="ECO:0007669"/>
    <property type="project" value="UniProtKB-KW"/>
</dbReference>
<keyword evidence="4" id="KW-0819">tRNA processing</keyword>
<evidence type="ECO:0000313" key="8">
    <source>
        <dbReference type="Proteomes" id="UP000280507"/>
    </source>
</evidence>
<dbReference type="Proteomes" id="UP000280507">
    <property type="component" value="Unassembled WGS sequence"/>
</dbReference>
<evidence type="ECO:0000256" key="3">
    <source>
        <dbReference type="ARBA" id="ARBA00022691"/>
    </source>
</evidence>
<gene>
    <name evidence="7" type="ORF">EBI00_05595</name>
</gene>
<reference evidence="7 8" key="1">
    <citation type="journal article" date="2012" name="Int. J. Syst. Evol. Microbiol.">
        <title>Marinomonas hwangdonensis sp. nov., isolated from seawater.</title>
        <authorList>
            <person name="Jung Y.T."/>
            <person name="Oh T.K."/>
            <person name="Yoon J.H."/>
        </authorList>
    </citation>
    <scope>NUCLEOTIDE SEQUENCE [LARGE SCALE GENOMIC DNA]</scope>
    <source>
        <strain evidence="7 8">HDW-15</strain>
    </source>
</reference>
<accession>A0A3M8QBK1</accession>
<comment type="caution">
    <text evidence="7">The sequence shown here is derived from an EMBL/GenBank/DDBJ whole genome shotgun (WGS) entry which is preliminary data.</text>
</comment>
<dbReference type="PANTHER" id="PTHR21392">
    <property type="entry name" value="TRNA-URIDINE AMINOCARBOXYPROPYLTRANSFERASE 2"/>
    <property type="match status" value="1"/>
</dbReference>
<evidence type="ECO:0000256" key="2">
    <source>
        <dbReference type="ARBA" id="ARBA00022679"/>
    </source>
</evidence>
<keyword evidence="2" id="KW-0808">Transferase</keyword>
<name>A0A3M8QBK1_9GAMM</name>
<dbReference type="AlphaFoldDB" id="A0A3M8QBK1"/>
<evidence type="ECO:0000313" key="7">
    <source>
        <dbReference type="EMBL" id="RNF52370.1"/>
    </source>
</evidence>
<dbReference type="Pfam" id="PF03942">
    <property type="entry name" value="DTW"/>
    <property type="match status" value="1"/>
</dbReference>
<dbReference type="PANTHER" id="PTHR21392:SF0">
    <property type="entry name" value="TRNA-URIDINE AMINOCARBOXYPROPYLTRANSFERASE 2"/>
    <property type="match status" value="1"/>
</dbReference>
<keyword evidence="3" id="KW-0949">S-adenosyl-L-methionine</keyword>
<evidence type="ECO:0000256" key="5">
    <source>
        <dbReference type="ARBA" id="ARBA00034489"/>
    </source>
</evidence>
<evidence type="ECO:0000256" key="4">
    <source>
        <dbReference type="ARBA" id="ARBA00022694"/>
    </source>
</evidence>
<proteinExistence type="inferred from homology"/>
<dbReference type="RefSeq" id="WP_123094918.1">
    <property type="nucleotide sequence ID" value="NZ_RIZG01000002.1"/>
</dbReference>
<comment type="similarity">
    <text evidence="5">Belongs to the TDD superfamily. DTWD2 family.</text>
</comment>
<dbReference type="InterPro" id="IPR005636">
    <property type="entry name" value="DTW"/>
</dbReference>
<evidence type="ECO:0000256" key="1">
    <source>
        <dbReference type="ARBA" id="ARBA00012386"/>
    </source>
</evidence>
<dbReference type="OrthoDB" id="370626at2"/>
<dbReference type="EMBL" id="RIZG01000002">
    <property type="protein sequence ID" value="RNF52370.1"/>
    <property type="molecule type" value="Genomic_DNA"/>
</dbReference>
<evidence type="ECO:0000259" key="6">
    <source>
        <dbReference type="SMART" id="SM01144"/>
    </source>
</evidence>
<dbReference type="InterPro" id="IPR039262">
    <property type="entry name" value="DTWD2/TAPT"/>
</dbReference>